<reference evidence="2" key="1">
    <citation type="submission" date="2023-07" db="EMBL/GenBank/DDBJ databases">
        <title>draft genome sequence of fig (Ficus carica).</title>
        <authorList>
            <person name="Takahashi T."/>
            <person name="Nishimura K."/>
        </authorList>
    </citation>
    <scope>NUCLEOTIDE SEQUENCE</scope>
</reference>
<organism evidence="2 3">
    <name type="scientific">Ficus carica</name>
    <name type="common">Common fig</name>
    <dbReference type="NCBI Taxonomy" id="3494"/>
    <lineage>
        <taxon>Eukaryota</taxon>
        <taxon>Viridiplantae</taxon>
        <taxon>Streptophyta</taxon>
        <taxon>Embryophyta</taxon>
        <taxon>Tracheophyta</taxon>
        <taxon>Spermatophyta</taxon>
        <taxon>Magnoliopsida</taxon>
        <taxon>eudicotyledons</taxon>
        <taxon>Gunneridae</taxon>
        <taxon>Pentapetalae</taxon>
        <taxon>rosids</taxon>
        <taxon>fabids</taxon>
        <taxon>Rosales</taxon>
        <taxon>Moraceae</taxon>
        <taxon>Ficeae</taxon>
        <taxon>Ficus</taxon>
    </lineage>
</organism>
<evidence type="ECO:0000313" key="3">
    <source>
        <dbReference type="Proteomes" id="UP001187192"/>
    </source>
</evidence>
<protein>
    <submittedName>
        <fullName evidence="2">Uncharacterized protein</fullName>
    </submittedName>
</protein>
<proteinExistence type="predicted"/>
<gene>
    <name evidence="2" type="ORF">TIFTF001_009933</name>
</gene>
<sequence length="177" mass="19193">MICRRVRRAEEHPEKINPPTYKPNPDQIKEKKKPTSGENAGEPGPVFGGGETATEGATDLELSDAHEAEGLRARNAISSSEHKSPSTASKVWGGRGRHDKTKPWTSIPQSLYTLFLFAQNFLYFPPNSDALSPTGLVLSPTSSTASPPSSLTPKLSVPTSMTSTSLKPSHRGRWLRS</sequence>
<feature type="region of interest" description="Disordered" evidence="1">
    <location>
        <begin position="1"/>
        <end position="104"/>
    </location>
</feature>
<evidence type="ECO:0000313" key="2">
    <source>
        <dbReference type="EMBL" id="GMN40701.1"/>
    </source>
</evidence>
<accession>A0AA88AI14</accession>
<name>A0AA88AI14_FICCA</name>
<dbReference type="EMBL" id="BTGU01000011">
    <property type="protein sequence ID" value="GMN40701.1"/>
    <property type="molecule type" value="Genomic_DNA"/>
</dbReference>
<feature type="region of interest" description="Disordered" evidence="1">
    <location>
        <begin position="139"/>
        <end position="177"/>
    </location>
</feature>
<dbReference type="AlphaFoldDB" id="A0AA88AI14"/>
<feature type="compositionally biased region" description="Low complexity" evidence="1">
    <location>
        <begin position="139"/>
        <end position="160"/>
    </location>
</feature>
<feature type="compositionally biased region" description="Basic and acidic residues" evidence="1">
    <location>
        <begin position="63"/>
        <end position="72"/>
    </location>
</feature>
<keyword evidence="3" id="KW-1185">Reference proteome</keyword>
<comment type="caution">
    <text evidence="2">The sequence shown here is derived from an EMBL/GenBank/DDBJ whole genome shotgun (WGS) entry which is preliminary data.</text>
</comment>
<dbReference type="Proteomes" id="UP001187192">
    <property type="component" value="Unassembled WGS sequence"/>
</dbReference>
<feature type="compositionally biased region" description="Basic residues" evidence="1">
    <location>
        <begin position="168"/>
        <end position="177"/>
    </location>
</feature>
<evidence type="ECO:0000256" key="1">
    <source>
        <dbReference type="SAM" id="MobiDB-lite"/>
    </source>
</evidence>